<feature type="transmembrane region" description="Helical" evidence="8">
    <location>
        <begin position="97"/>
        <end position="118"/>
    </location>
</feature>
<feature type="transmembrane region" description="Helical" evidence="8">
    <location>
        <begin position="341"/>
        <end position="362"/>
    </location>
</feature>
<evidence type="ECO:0000313" key="10">
    <source>
        <dbReference type="Proteomes" id="UP000265581"/>
    </source>
</evidence>
<dbReference type="PANTHER" id="PTHR23513:SF9">
    <property type="entry name" value="ENTEROBACTIN EXPORTER ENTS"/>
    <property type="match status" value="1"/>
</dbReference>
<evidence type="ECO:0000256" key="7">
    <source>
        <dbReference type="SAM" id="MobiDB-lite"/>
    </source>
</evidence>
<gene>
    <name evidence="9" type="ORF">DX116_15295</name>
</gene>
<feature type="transmembrane region" description="Helical" evidence="8">
    <location>
        <begin position="247"/>
        <end position="266"/>
    </location>
</feature>
<feature type="transmembrane region" description="Helical" evidence="8">
    <location>
        <begin position="41"/>
        <end position="65"/>
    </location>
</feature>
<keyword evidence="3" id="KW-1003">Cell membrane</keyword>
<reference evidence="9 10" key="1">
    <citation type="submission" date="2018-08" db="EMBL/GenBank/DDBJ databases">
        <title>Aeromicrobium sp. M2KJ-4, whole genome shotgun sequence.</title>
        <authorList>
            <person name="Tuo L."/>
        </authorList>
    </citation>
    <scope>NUCLEOTIDE SEQUENCE [LARGE SCALE GENOMIC DNA]</scope>
    <source>
        <strain evidence="9 10">M2KJ-4</strain>
    </source>
</reference>
<evidence type="ECO:0000256" key="3">
    <source>
        <dbReference type="ARBA" id="ARBA00022475"/>
    </source>
</evidence>
<dbReference type="Gene3D" id="1.20.1250.20">
    <property type="entry name" value="MFS general substrate transporter like domains"/>
    <property type="match status" value="2"/>
</dbReference>
<comment type="subcellular location">
    <subcellularLocation>
        <location evidence="1">Cell inner membrane</location>
        <topology evidence="1">Multi-pass membrane protein</topology>
    </subcellularLocation>
</comment>
<dbReference type="CDD" id="cd06173">
    <property type="entry name" value="MFS_MefA_like"/>
    <property type="match status" value="1"/>
</dbReference>
<feature type="compositionally biased region" description="Basic and acidic residues" evidence="7">
    <location>
        <begin position="399"/>
        <end position="415"/>
    </location>
</feature>
<keyword evidence="4 8" id="KW-0812">Transmembrane</keyword>
<dbReference type="OrthoDB" id="4368225at2"/>
<organism evidence="9 10">
    <name type="scientific">Aeromicrobium endophyticum</name>
    <dbReference type="NCBI Taxonomy" id="2292704"/>
    <lineage>
        <taxon>Bacteria</taxon>
        <taxon>Bacillati</taxon>
        <taxon>Actinomycetota</taxon>
        <taxon>Actinomycetes</taxon>
        <taxon>Propionibacteriales</taxon>
        <taxon>Nocardioidaceae</taxon>
        <taxon>Aeromicrobium</taxon>
    </lineage>
</organism>
<dbReference type="InterPro" id="IPR036259">
    <property type="entry name" value="MFS_trans_sf"/>
</dbReference>
<dbReference type="SUPFAM" id="SSF103473">
    <property type="entry name" value="MFS general substrate transporter"/>
    <property type="match status" value="1"/>
</dbReference>
<dbReference type="Pfam" id="PF07690">
    <property type="entry name" value="MFS_1"/>
    <property type="match status" value="1"/>
</dbReference>
<comment type="caution">
    <text evidence="9">The sequence shown here is derived from an EMBL/GenBank/DDBJ whole genome shotgun (WGS) entry which is preliminary data.</text>
</comment>
<dbReference type="EMBL" id="QUBR01000002">
    <property type="protein sequence ID" value="REK70493.1"/>
    <property type="molecule type" value="Genomic_DNA"/>
</dbReference>
<feature type="transmembrane region" description="Helical" evidence="8">
    <location>
        <begin position="303"/>
        <end position="321"/>
    </location>
</feature>
<dbReference type="GO" id="GO:0022857">
    <property type="term" value="F:transmembrane transporter activity"/>
    <property type="evidence" value="ECO:0007669"/>
    <property type="project" value="InterPro"/>
</dbReference>
<evidence type="ECO:0000256" key="5">
    <source>
        <dbReference type="ARBA" id="ARBA00022989"/>
    </source>
</evidence>
<keyword evidence="10" id="KW-1185">Reference proteome</keyword>
<proteinExistence type="predicted"/>
<name>A0A371P3H9_9ACTN</name>
<feature type="region of interest" description="Disordered" evidence="7">
    <location>
        <begin position="396"/>
        <end position="415"/>
    </location>
</feature>
<feature type="transmembrane region" description="Helical" evidence="8">
    <location>
        <begin position="278"/>
        <end position="297"/>
    </location>
</feature>
<evidence type="ECO:0000256" key="4">
    <source>
        <dbReference type="ARBA" id="ARBA00022692"/>
    </source>
</evidence>
<keyword evidence="5 8" id="KW-1133">Transmembrane helix</keyword>
<dbReference type="PANTHER" id="PTHR23513">
    <property type="entry name" value="INTEGRAL MEMBRANE EFFLUX PROTEIN-RELATED"/>
    <property type="match status" value="1"/>
</dbReference>
<feature type="transmembrane region" description="Helical" evidence="8">
    <location>
        <begin position="368"/>
        <end position="390"/>
    </location>
</feature>
<feature type="transmembrane region" description="Helical" evidence="8">
    <location>
        <begin position="163"/>
        <end position="179"/>
    </location>
</feature>
<protein>
    <submittedName>
        <fullName evidence="9">MFS transporter</fullName>
    </submittedName>
</protein>
<accession>A0A371P3H9</accession>
<dbReference type="InterPro" id="IPR011701">
    <property type="entry name" value="MFS"/>
</dbReference>
<evidence type="ECO:0000256" key="1">
    <source>
        <dbReference type="ARBA" id="ARBA00004429"/>
    </source>
</evidence>
<dbReference type="AlphaFoldDB" id="A0A371P3H9"/>
<evidence type="ECO:0000256" key="2">
    <source>
        <dbReference type="ARBA" id="ARBA00022448"/>
    </source>
</evidence>
<evidence type="ECO:0000313" key="9">
    <source>
        <dbReference type="EMBL" id="REK70493.1"/>
    </source>
</evidence>
<dbReference type="Proteomes" id="UP000265581">
    <property type="component" value="Unassembled WGS sequence"/>
</dbReference>
<keyword evidence="6 8" id="KW-0472">Membrane</keyword>
<sequence length="415" mass="42914">MRHTAYRRLFAAQVVALLGTGLLTVALSLLAYEVAPGSAGVVVGTALSIKMIAYVAMAPALTALTAGMPPRVVLVGSDVVRVLVAATLPWVDQVWQVYVLIFILQAASATFNPTYQALLPTVLPRMADYTRALSYSRLAYDLEAVASPLVAAAALLVVSYHGLFAGTAVGFFLSAVLVLRSRQGLTSDAAATASFRQRMTAGVRMFAARRQLRALLALDLAAAGGTAMVLVNTVVVTRQTLGREGDSVAVVLGVFGAGSMVAALALPRVLAHRTERQVMLSGAIGTTVAMVGAAFVTSGSSSWPGLLVVWFLLGAAGSVALTPGGQVINRCVSEAERPPAFAAHFSLSHACYLLAYPVAGWVGSQAGLPVAAAVLAVISAAATIVAAITWSDQQVADASPDRSASEPSRHDDCEP</sequence>
<evidence type="ECO:0000256" key="8">
    <source>
        <dbReference type="SAM" id="Phobius"/>
    </source>
</evidence>
<evidence type="ECO:0000256" key="6">
    <source>
        <dbReference type="ARBA" id="ARBA00023136"/>
    </source>
</evidence>
<keyword evidence="2" id="KW-0813">Transport</keyword>
<feature type="transmembrane region" description="Helical" evidence="8">
    <location>
        <begin position="214"/>
        <end position="235"/>
    </location>
</feature>
<dbReference type="GO" id="GO:0005886">
    <property type="term" value="C:plasma membrane"/>
    <property type="evidence" value="ECO:0007669"/>
    <property type="project" value="UniProtKB-SubCell"/>
</dbReference>